<dbReference type="AlphaFoldDB" id="A0A9J5YD83"/>
<dbReference type="GO" id="GO:0046983">
    <property type="term" value="F:protein dimerization activity"/>
    <property type="evidence" value="ECO:0007669"/>
    <property type="project" value="InterPro"/>
</dbReference>
<keyword evidence="8" id="KW-1185">Reference proteome</keyword>
<sequence>MDDLELDFGQLDHLLDFFSPPPPSPCSTSTFHQKQDSSIISLQTQNSNDEKKSIITTTIIDCDRIQDPPKEKEKKKILRKDVEKQRRRDMAKLYQRLRLLIPSKYLMGKRAISDHIEEIVDYVKDLKKNIEDLERKREKLKNIIYSDDDEDKIIVKLCNGGVEISIKGGLSLSKVLKVLMKEGLMVNSCVSSIVDHNLHHIIQSKVNTRGDFDLAMLQSKLMSLS</sequence>
<organism evidence="7 8">
    <name type="scientific">Solanum commersonii</name>
    <name type="common">Commerson's wild potato</name>
    <name type="synonym">Commerson's nightshade</name>
    <dbReference type="NCBI Taxonomy" id="4109"/>
    <lineage>
        <taxon>Eukaryota</taxon>
        <taxon>Viridiplantae</taxon>
        <taxon>Streptophyta</taxon>
        <taxon>Embryophyta</taxon>
        <taxon>Tracheophyta</taxon>
        <taxon>Spermatophyta</taxon>
        <taxon>Magnoliopsida</taxon>
        <taxon>eudicotyledons</taxon>
        <taxon>Gunneridae</taxon>
        <taxon>Pentapetalae</taxon>
        <taxon>asterids</taxon>
        <taxon>lamiids</taxon>
        <taxon>Solanales</taxon>
        <taxon>Solanaceae</taxon>
        <taxon>Solanoideae</taxon>
        <taxon>Solaneae</taxon>
        <taxon>Solanum</taxon>
    </lineage>
</organism>
<dbReference type="GO" id="GO:0090575">
    <property type="term" value="C:RNA polymerase II transcription regulator complex"/>
    <property type="evidence" value="ECO:0007669"/>
    <property type="project" value="TreeGrafter"/>
</dbReference>
<reference evidence="7 8" key="1">
    <citation type="submission" date="2020-09" db="EMBL/GenBank/DDBJ databases">
        <title>De no assembly of potato wild relative species, Solanum commersonii.</title>
        <authorList>
            <person name="Cho K."/>
        </authorList>
    </citation>
    <scope>NUCLEOTIDE SEQUENCE [LARGE SCALE GENOMIC DNA]</scope>
    <source>
        <strain evidence="7">LZ3.2</strain>
        <tissue evidence="7">Leaf</tissue>
    </source>
</reference>
<keyword evidence="3" id="KW-0804">Transcription</keyword>
<dbReference type="InterPro" id="IPR036638">
    <property type="entry name" value="HLH_DNA-bd_sf"/>
</dbReference>
<name>A0A9J5YD83_SOLCO</name>
<dbReference type="InterPro" id="IPR011598">
    <property type="entry name" value="bHLH_dom"/>
</dbReference>
<evidence type="ECO:0000259" key="6">
    <source>
        <dbReference type="PROSITE" id="PS50888"/>
    </source>
</evidence>
<dbReference type="Gene3D" id="4.10.280.10">
    <property type="entry name" value="Helix-loop-helix DNA-binding domain"/>
    <property type="match status" value="1"/>
</dbReference>
<evidence type="ECO:0000256" key="1">
    <source>
        <dbReference type="ARBA" id="ARBA00004123"/>
    </source>
</evidence>
<evidence type="ECO:0000256" key="4">
    <source>
        <dbReference type="ARBA" id="ARBA00023242"/>
    </source>
</evidence>
<comment type="subcellular location">
    <subcellularLocation>
        <location evidence="1">Nucleus</location>
    </subcellularLocation>
</comment>
<feature type="domain" description="BHLH" evidence="6">
    <location>
        <begin position="74"/>
        <end position="126"/>
    </location>
</feature>
<accession>A0A9J5YD83</accession>
<dbReference type="Proteomes" id="UP000824120">
    <property type="component" value="Chromosome 7"/>
</dbReference>
<gene>
    <name evidence="7" type="ORF">H5410_038768</name>
</gene>
<dbReference type="PANTHER" id="PTHR13935">
    <property type="entry name" value="ACHAETE-SCUTE TRANSCRIPTION FACTOR-RELATED"/>
    <property type="match status" value="1"/>
</dbReference>
<dbReference type="InterPro" id="IPR015660">
    <property type="entry name" value="MASH1/Ascl1a-like"/>
</dbReference>
<dbReference type="GO" id="GO:0000981">
    <property type="term" value="F:DNA-binding transcription factor activity, RNA polymerase II-specific"/>
    <property type="evidence" value="ECO:0007669"/>
    <property type="project" value="TreeGrafter"/>
</dbReference>
<dbReference type="Pfam" id="PF00010">
    <property type="entry name" value="HLH"/>
    <property type="match status" value="1"/>
</dbReference>
<evidence type="ECO:0000256" key="3">
    <source>
        <dbReference type="ARBA" id="ARBA00023163"/>
    </source>
</evidence>
<protein>
    <recommendedName>
        <fullName evidence="6">BHLH domain-containing protein</fullName>
    </recommendedName>
</protein>
<evidence type="ECO:0000313" key="7">
    <source>
        <dbReference type="EMBL" id="KAG5597536.1"/>
    </source>
</evidence>
<evidence type="ECO:0000313" key="8">
    <source>
        <dbReference type="Proteomes" id="UP000824120"/>
    </source>
</evidence>
<keyword evidence="2" id="KW-0805">Transcription regulation</keyword>
<comment type="caution">
    <text evidence="7">The sequence shown here is derived from an EMBL/GenBank/DDBJ whole genome shotgun (WGS) entry which is preliminary data.</text>
</comment>
<dbReference type="EMBL" id="JACXVP010000007">
    <property type="protein sequence ID" value="KAG5597536.1"/>
    <property type="molecule type" value="Genomic_DNA"/>
</dbReference>
<keyword evidence="4" id="KW-0539">Nucleus</keyword>
<evidence type="ECO:0000256" key="5">
    <source>
        <dbReference type="SAM" id="Coils"/>
    </source>
</evidence>
<dbReference type="GO" id="GO:0000977">
    <property type="term" value="F:RNA polymerase II transcription regulatory region sequence-specific DNA binding"/>
    <property type="evidence" value="ECO:0007669"/>
    <property type="project" value="TreeGrafter"/>
</dbReference>
<dbReference type="PANTHER" id="PTHR13935:SF98">
    <property type="entry name" value="TRANSCRIPTION FACTOR BHLH120-LIKE"/>
    <property type="match status" value="1"/>
</dbReference>
<dbReference type="SUPFAM" id="SSF47459">
    <property type="entry name" value="HLH, helix-loop-helix DNA-binding domain"/>
    <property type="match status" value="1"/>
</dbReference>
<dbReference type="OrthoDB" id="1935281at2759"/>
<proteinExistence type="predicted"/>
<feature type="coiled-coil region" evidence="5">
    <location>
        <begin position="116"/>
        <end position="150"/>
    </location>
</feature>
<dbReference type="PROSITE" id="PS50888">
    <property type="entry name" value="BHLH"/>
    <property type="match status" value="1"/>
</dbReference>
<keyword evidence="5" id="KW-0175">Coiled coil</keyword>
<evidence type="ECO:0000256" key="2">
    <source>
        <dbReference type="ARBA" id="ARBA00023015"/>
    </source>
</evidence>